<dbReference type="Proteomes" id="UP000679779">
    <property type="component" value="Unassembled WGS sequence"/>
</dbReference>
<dbReference type="PANTHER" id="PTHR43617">
    <property type="entry name" value="L-AMINO ACID N-ACETYLTRANSFERASE"/>
    <property type="match status" value="1"/>
</dbReference>
<gene>
    <name evidence="2" type="ORF">J2TS6_09240</name>
</gene>
<feature type="domain" description="N-acetyltransferase" evidence="1">
    <location>
        <begin position="4"/>
        <end position="155"/>
    </location>
</feature>
<dbReference type="CDD" id="cd04301">
    <property type="entry name" value="NAT_SF"/>
    <property type="match status" value="1"/>
</dbReference>
<keyword evidence="3" id="KW-1185">Reference proteome</keyword>
<dbReference type="Pfam" id="PF00583">
    <property type="entry name" value="Acetyltransf_1"/>
    <property type="match status" value="1"/>
</dbReference>
<dbReference type="EMBL" id="BORQ01000001">
    <property type="protein sequence ID" value="GIO29783.1"/>
    <property type="molecule type" value="Genomic_DNA"/>
</dbReference>
<dbReference type="GO" id="GO:0016747">
    <property type="term" value="F:acyltransferase activity, transferring groups other than amino-acyl groups"/>
    <property type="evidence" value="ECO:0007669"/>
    <property type="project" value="InterPro"/>
</dbReference>
<dbReference type="SUPFAM" id="SSF55729">
    <property type="entry name" value="Acyl-CoA N-acyltransferases (Nat)"/>
    <property type="match status" value="1"/>
</dbReference>
<reference evidence="2" key="1">
    <citation type="submission" date="2021-03" db="EMBL/GenBank/DDBJ databases">
        <title>Antimicrobial resistance genes in bacteria isolated from Japanese honey, and their potential for conferring macrolide and lincosamide resistance in the American foulbrood pathogen Paenibacillus larvae.</title>
        <authorList>
            <person name="Okamoto M."/>
            <person name="Kumagai M."/>
            <person name="Kanamori H."/>
            <person name="Takamatsu D."/>
        </authorList>
    </citation>
    <scope>NUCLEOTIDE SEQUENCE</scope>
    <source>
        <strain evidence="2">J2TS6</strain>
    </source>
</reference>
<dbReference type="InterPro" id="IPR050276">
    <property type="entry name" value="MshD_Acetyltransferase"/>
</dbReference>
<dbReference type="RefSeq" id="WP_036713623.1">
    <property type="nucleotide sequence ID" value="NZ_BORQ01000001.1"/>
</dbReference>
<evidence type="ECO:0000259" key="1">
    <source>
        <dbReference type="PROSITE" id="PS51186"/>
    </source>
</evidence>
<dbReference type="Gene3D" id="3.40.630.30">
    <property type="match status" value="1"/>
</dbReference>
<dbReference type="PANTHER" id="PTHR43617:SF2">
    <property type="entry name" value="UPF0039 PROTEIN SLL0451"/>
    <property type="match status" value="1"/>
</dbReference>
<accession>A0A919XE79</accession>
<dbReference type="InterPro" id="IPR016181">
    <property type="entry name" value="Acyl_CoA_acyltransferase"/>
</dbReference>
<evidence type="ECO:0000313" key="2">
    <source>
        <dbReference type="EMBL" id="GIO29783.1"/>
    </source>
</evidence>
<name>A0A919XE79_9BACL</name>
<proteinExistence type="predicted"/>
<evidence type="ECO:0000313" key="3">
    <source>
        <dbReference type="Proteomes" id="UP000679779"/>
    </source>
</evidence>
<dbReference type="PROSITE" id="PS51186">
    <property type="entry name" value="GNAT"/>
    <property type="match status" value="1"/>
</dbReference>
<comment type="caution">
    <text evidence="2">The sequence shown here is derived from an EMBL/GenBank/DDBJ whole genome shotgun (WGS) entry which is preliminary data.</text>
</comment>
<protein>
    <submittedName>
        <fullName evidence="2">N-acetyltransferase</fullName>
    </submittedName>
</protein>
<dbReference type="AlphaFoldDB" id="A0A919XE79"/>
<organism evidence="2 3">
    <name type="scientific">Paenibacillus albilobatus</name>
    <dbReference type="NCBI Taxonomy" id="2716884"/>
    <lineage>
        <taxon>Bacteria</taxon>
        <taxon>Bacillati</taxon>
        <taxon>Bacillota</taxon>
        <taxon>Bacilli</taxon>
        <taxon>Bacillales</taxon>
        <taxon>Paenibacillaceae</taxon>
        <taxon>Paenibacillus</taxon>
    </lineage>
</organism>
<dbReference type="InterPro" id="IPR000182">
    <property type="entry name" value="GNAT_dom"/>
</dbReference>
<sequence>MPTVTVRTETQADAKQVEKVLFQAFGNREDESELVKRIRQSEGFIPELSLVAEQNGEIVGHILLSKAKVVNGDQQTGVIALAPLAVDPKHQKQGIGGLLIQEGVERCRKLGYELVLLIGHPAYYPKFGFKPARPYGLELKQFDVSDDVFMVCELQDGALGRIKGVLMYPEVFL</sequence>